<name>A0A2M4C9D6_9DIPT</name>
<feature type="chain" id="PRO_5014636820" evidence="1">
    <location>
        <begin position="26"/>
        <end position="94"/>
    </location>
</feature>
<keyword evidence="1" id="KW-0732">Signal</keyword>
<reference evidence="2" key="1">
    <citation type="submission" date="2018-01" db="EMBL/GenBank/DDBJ databases">
        <title>An insight into the sialome of Amazonian anophelines.</title>
        <authorList>
            <person name="Ribeiro J.M."/>
            <person name="Scarpassa V."/>
            <person name="Calvo E."/>
        </authorList>
    </citation>
    <scope>NUCLEOTIDE SEQUENCE</scope>
    <source>
        <tissue evidence="2">Salivary glands</tissue>
    </source>
</reference>
<accession>A0A2M4C9D6</accession>
<evidence type="ECO:0000256" key="1">
    <source>
        <dbReference type="SAM" id="SignalP"/>
    </source>
</evidence>
<proteinExistence type="predicted"/>
<evidence type="ECO:0000313" key="2">
    <source>
        <dbReference type="EMBL" id="MBW61930.1"/>
    </source>
</evidence>
<sequence>MRQPASLPRAHVYTWLVVWIRSITSLQCVRACLWIAGTYEHRICCCCCTTVLSPYRMMVRSRFIHSYGTARGPQQPFLAITPSYRGSRPLIGGH</sequence>
<organism evidence="2">
    <name type="scientific">Anopheles marajoara</name>
    <dbReference type="NCBI Taxonomy" id="58244"/>
    <lineage>
        <taxon>Eukaryota</taxon>
        <taxon>Metazoa</taxon>
        <taxon>Ecdysozoa</taxon>
        <taxon>Arthropoda</taxon>
        <taxon>Hexapoda</taxon>
        <taxon>Insecta</taxon>
        <taxon>Pterygota</taxon>
        <taxon>Neoptera</taxon>
        <taxon>Endopterygota</taxon>
        <taxon>Diptera</taxon>
        <taxon>Nematocera</taxon>
        <taxon>Culicoidea</taxon>
        <taxon>Culicidae</taxon>
        <taxon>Anophelinae</taxon>
        <taxon>Anopheles</taxon>
    </lineage>
</organism>
<feature type="signal peptide" evidence="1">
    <location>
        <begin position="1"/>
        <end position="25"/>
    </location>
</feature>
<protein>
    <submittedName>
        <fullName evidence="2">Putative secreted protein</fullName>
    </submittedName>
</protein>
<dbReference type="EMBL" id="GGFJ01012789">
    <property type="protein sequence ID" value="MBW61930.1"/>
    <property type="molecule type" value="Transcribed_RNA"/>
</dbReference>
<dbReference type="AlphaFoldDB" id="A0A2M4C9D6"/>